<comment type="subcellular location">
    <subcellularLocation>
        <location evidence="1">Cytoplasm</location>
    </subcellularLocation>
</comment>
<comment type="similarity">
    <text evidence="3">Belongs to the dsrC/tusE family.</text>
</comment>
<feature type="active site" description="Cysteine persulfide intermediate" evidence="4">
    <location>
        <position position="112"/>
    </location>
</feature>
<dbReference type="GO" id="GO:0097163">
    <property type="term" value="F:sulfur carrier activity"/>
    <property type="evidence" value="ECO:0007669"/>
    <property type="project" value="TreeGrafter"/>
</dbReference>
<dbReference type="GO" id="GO:0002143">
    <property type="term" value="P:tRNA wobble position uridine thiolation"/>
    <property type="evidence" value="ECO:0007669"/>
    <property type="project" value="TreeGrafter"/>
</dbReference>
<evidence type="ECO:0000256" key="1">
    <source>
        <dbReference type="ARBA" id="ARBA00004496"/>
    </source>
</evidence>
<dbReference type="PIRSF" id="PIRSF006223">
    <property type="entry name" value="DsrC_TusE"/>
    <property type="match status" value="1"/>
</dbReference>
<dbReference type="STRING" id="1931241.BVH74_13555"/>
<dbReference type="Gene3D" id="1.10.10.370">
    <property type="entry name" value="DsrC-like protein, C-terminal domain"/>
    <property type="match status" value="1"/>
</dbReference>
<dbReference type="InterPro" id="IPR042072">
    <property type="entry name" value="DsrC-like_C"/>
</dbReference>
<keyword evidence="2" id="KW-0963">Cytoplasm</keyword>
<comment type="function">
    <text evidence="3">Part of a sulfur-relay system.</text>
</comment>
<dbReference type="PANTHER" id="PTHR37010">
    <property type="entry name" value="SULFURTRANSFERASE TUSE"/>
    <property type="match status" value="1"/>
</dbReference>
<keyword evidence="3 5" id="KW-0808">Transferase</keyword>
<proteinExistence type="inferred from homology"/>
<evidence type="ECO:0000256" key="3">
    <source>
        <dbReference type="PIRNR" id="PIRNR006223"/>
    </source>
</evidence>
<evidence type="ECO:0000313" key="5">
    <source>
        <dbReference type="EMBL" id="AQZ95713.1"/>
    </source>
</evidence>
<dbReference type="AlphaFoldDB" id="A0A1V0B6Z8"/>
<evidence type="ECO:0000313" key="6">
    <source>
        <dbReference type="Proteomes" id="UP000243488"/>
    </source>
</evidence>
<name>A0A1V0B6Z8_9GAMM</name>
<dbReference type="Gene3D" id="3.30.1420.10">
    <property type="match status" value="1"/>
</dbReference>
<dbReference type="KEGG" id="ppha:BVH74_13555"/>
<evidence type="ECO:0000256" key="4">
    <source>
        <dbReference type="PIRSR" id="PIRSR006223-50"/>
    </source>
</evidence>
<dbReference type="InterPro" id="IPR025526">
    <property type="entry name" value="DsrC-like_dom_sf"/>
</dbReference>
<reference evidence="5 6" key="1">
    <citation type="submission" date="2017-03" db="EMBL/GenBank/DDBJ databases">
        <title>Complete genome sequence of the novel DNRA strain Pseudomonas sp. S-6-2 isolated from Chinese polluted river sediment. Journal of Biotechnology.</title>
        <authorList>
            <person name="Li J."/>
            <person name="Xiang F."/>
            <person name="Wang L."/>
            <person name="Xi L."/>
            <person name="Liu J."/>
        </authorList>
    </citation>
    <scope>NUCLEOTIDE SEQUENCE [LARGE SCALE GENOMIC DNA]</scope>
    <source>
        <strain evidence="5 6">S-6-2</strain>
    </source>
</reference>
<dbReference type="SUPFAM" id="SSF69721">
    <property type="entry name" value="DsrC, the gamma subunit of dissimilatory sulfite reductase"/>
    <property type="match status" value="1"/>
</dbReference>
<evidence type="ECO:0000256" key="2">
    <source>
        <dbReference type="ARBA" id="ARBA00022490"/>
    </source>
</evidence>
<dbReference type="Pfam" id="PF04358">
    <property type="entry name" value="DsrC"/>
    <property type="match status" value="1"/>
</dbReference>
<keyword evidence="6" id="KW-1185">Reference proteome</keyword>
<dbReference type="InterPro" id="IPR043163">
    <property type="entry name" value="DsrC-like_N"/>
</dbReference>
<dbReference type="EC" id="2.8.1.-" evidence="3"/>
<accession>A0A1V0B6Z8</accession>
<gene>
    <name evidence="5" type="ORF">BVH74_13555</name>
</gene>
<protein>
    <recommendedName>
        <fullName evidence="3">Sulfurtransferase</fullName>
        <ecNumber evidence="3">2.8.1.-</ecNumber>
    </recommendedName>
</protein>
<dbReference type="GO" id="GO:0005737">
    <property type="term" value="C:cytoplasm"/>
    <property type="evidence" value="ECO:0007669"/>
    <property type="project" value="UniProtKB-SubCell"/>
</dbReference>
<dbReference type="Proteomes" id="UP000243488">
    <property type="component" value="Chromosome"/>
</dbReference>
<dbReference type="GO" id="GO:0016740">
    <property type="term" value="F:transferase activity"/>
    <property type="evidence" value="ECO:0007669"/>
    <property type="project" value="UniProtKB-KW"/>
</dbReference>
<dbReference type="InterPro" id="IPR007453">
    <property type="entry name" value="DsrC/TusE"/>
</dbReference>
<dbReference type="EMBL" id="CP020100">
    <property type="protein sequence ID" value="AQZ95713.1"/>
    <property type="molecule type" value="Genomic_DNA"/>
</dbReference>
<organism evidence="5 6">
    <name type="scientific">Halopseudomonas phragmitis</name>
    <dbReference type="NCBI Taxonomy" id="1931241"/>
    <lineage>
        <taxon>Bacteria</taxon>
        <taxon>Pseudomonadati</taxon>
        <taxon>Pseudomonadota</taxon>
        <taxon>Gammaproteobacteria</taxon>
        <taxon>Pseudomonadales</taxon>
        <taxon>Pseudomonadaceae</taxon>
        <taxon>Halopseudomonas</taxon>
    </lineage>
</organism>
<sequence length="113" mass="12401">MVTTSIKSDGLNVPLDKHGFLVNLEDWSEAVAAELARSEGIELSAEHFEVIHALRRFYAQFQLSPAMRPLVKYIGQELGADKGNSMYLMKLFPGSPAKLASKIAGLPKPDNCL</sequence>
<dbReference type="PANTHER" id="PTHR37010:SF1">
    <property type="entry name" value="SULFURTRANSFERASE TUSE"/>
    <property type="match status" value="1"/>
</dbReference>
<dbReference type="NCBIfam" id="TIGR03342">
    <property type="entry name" value="dsrC_tusE_dsvC"/>
    <property type="match status" value="1"/>
</dbReference>